<dbReference type="Gene3D" id="1.10.150.20">
    <property type="entry name" value="5' to 3' exonuclease, C-terminal subdomain"/>
    <property type="match status" value="1"/>
</dbReference>
<comment type="caution">
    <text evidence="3">The sequence shown here is derived from an EMBL/GenBank/DDBJ whole genome shotgun (WGS) entry which is preliminary data.</text>
</comment>
<dbReference type="GO" id="GO:0006302">
    <property type="term" value="P:double-strand break repair"/>
    <property type="evidence" value="ECO:0007669"/>
    <property type="project" value="TreeGrafter"/>
</dbReference>
<dbReference type="InterPro" id="IPR001098">
    <property type="entry name" value="DNA-dir_DNA_pol_A_palm_dom"/>
</dbReference>
<dbReference type="PANTHER" id="PTHR10133:SF27">
    <property type="entry name" value="DNA POLYMERASE NU"/>
    <property type="match status" value="1"/>
</dbReference>
<feature type="non-terminal residue" evidence="3">
    <location>
        <position position="1"/>
    </location>
</feature>
<dbReference type="InterPro" id="IPR043502">
    <property type="entry name" value="DNA/RNA_pol_sf"/>
</dbReference>
<reference evidence="3" key="1">
    <citation type="journal article" date="2015" name="Nature">
        <title>Complex archaea that bridge the gap between prokaryotes and eukaryotes.</title>
        <authorList>
            <person name="Spang A."/>
            <person name="Saw J.H."/>
            <person name="Jorgensen S.L."/>
            <person name="Zaremba-Niedzwiedzka K."/>
            <person name="Martijn J."/>
            <person name="Lind A.E."/>
            <person name="van Eijk R."/>
            <person name="Schleper C."/>
            <person name="Guy L."/>
            <person name="Ettema T.J."/>
        </authorList>
    </citation>
    <scope>NUCLEOTIDE SEQUENCE</scope>
</reference>
<dbReference type="EMBL" id="LAZR01050598">
    <property type="protein sequence ID" value="KKK86997.1"/>
    <property type="molecule type" value="Genomic_DNA"/>
</dbReference>
<protein>
    <recommendedName>
        <fullName evidence="2">DNA-directed DNA polymerase family A palm domain-containing protein</fullName>
    </recommendedName>
</protein>
<gene>
    <name evidence="3" type="ORF">LCGC14_2757650</name>
</gene>
<dbReference type="Pfam" id="PF00476">
    <property type="entry name" value="DNA_pol_A"/>
    <property type="match status" value="1"/>
</dbReference>
<feature type="non-terminal residue" evidence="3">
    <location>
        <position position="421"/>
    </location>
</feature>
<dbReference type="InterPro" id="IPR002298">
    <property type="entry name" value="DNA_polymerase_A"/>
</dbReference>
<dbReference type="GO" id="GO:0003677">
    <property type="term" value="F:DNA binding"/>
    <property type="evidence" value="ECO:0007669"/>
    <property type="project" value="InterPro"/>
</dbReference>
<keyword evidence="1" id="KW-0235">DNA replication</keyword>
<sequence>PQALRAAIDLGATFVAHGAQFEKAIWWHVLARHFVVRFRVVVNGVATREWWPMNNPPYPSNWRCTLAACAYRALPQGLDAVGDVLNLPVQKDKRGKYLIQRLSKRHKPSKKWPDGWVQPEGVKPKEAREAKGLLREMYHYNIVDVETENVLGKTIGELPEREQMLWELNQAINERGVGVDLDAVDAAMEVADKVTTELTAELKDITGGAVETHGQTAKIGNWINKFPSYDIPDLQADTVSDWLTGPCILDPPIRRVLEIRQTLAKSSIKKLDKIKGCVMEDGRIRGMSQYHGAGTGRDAGRLVQLHNLPRPANEDINMDDLISLIKRRDARKLEEGYGGDPMQALSDAIRGMFIAAPGNVLQVSDFSSIEARLLAWVAGEEWKLKAFERGEDPYCLFASKAVGYNVTKKTHPKERQDIGKP</sequence>
<evidence type="ECO:0000256" key="1">
    <source>
        <dbReference type="ARBA" id="ARBA00022705"/>
    </source>
</evidence>
<organism evidence="3">
    <name type="scientific">marine sediment metagenome</name>
    <dbReference type="NCBI Taxonomy" id="412755"/>
    <lineage>
        <taxon>unclassified sequences</taxon>
        <taxon>metagenomes</taxon>
        <taxon>ecological metagenomes</taxon>
    </lineage>
</organism>
<name>A0A0F8YZX0_9ZZZZ</name>
<dbReference type="AlphaFoldDB" id="A0A0F8YZX0"/>
<proteinExistence type="predicted"/>
<dbReference type="SUPFAM" id="SSF56672">
    <property type="entry name" value="DNA/RNA polymerases"/>
    <property type="match status" value="1"/>
</dbReference>
<evidence type="ECO:0000259" key="2">
    <source>
        <dbReference type="Pfam" id="PF00476"/>
    </source>
</evidence>
<evidence type="ECO:0000313" key="3">
    <source>
        <dbReference type="EMBL" id="KKK86997.1"/>
    </source>
</evidence>
<dbReference type="GO" id="GO:0006261">
    <property type="term" value="P:DNA-templated DNA replication"/>
    <property type="evidence" value="ECO:0007669"/>
    <property type="project" value="InterPro"/>
</dbReference>
<dbReference type="PANTHER" id="PTHR10133">
    <property type="entry name" value="DNA POLYMERASE I"/>
    <property type="match status" value="1"/>
</dbReference>
<accession>A0A0F8YZX0</accession>
<dbReference type="GO" id="GO:0003887">
    <property type="term" value="F:DNA-directed DNA polymerase activity"/>
    <property type="evidence" value="ECO:0007669"/>
    <property type="project" value="InterPro"/>
</dbReference>
<dbReference type="Gene3D" id="3.30.70.370">
    <property type="match status" value="1"/>
</dbReference>
<feature type="domain" description="DNA-directed DNA polymerase family A palm" evidence="2">
    <location>
        <begin position="252"/>
        <end position="416"/>
    </location>
</feature>